<organism evidence="2">
    <name type="scientific">bioreactor metagenome</name>
    <dbReference type="NCBI Taxonomy" id="1076179"/>
    <lineage>
        <taxon>unclassified sequences</taxon>
        <taxon>metagenomes</taxon>
        <taxon>ecological metagenomes</taxon>
    </lineage>
</organism>
<dbReference type="Gene3D" id="1.10.60.10">
    <property type="entry name" value="Iron dependent repressor, metal binding and dimerisation domain"/>
    <property type="match status" value="1"/>
</dbReference>
<protein>
    <recommendedName>
        <fullName evidence="1">Iron dependent repressor metal binding and dimerisation domain-containing protein</fullName>
    </recommendedName>
</protein>
<dbReference type="InterPro" id="IPR036421">
    <property type="entry name" value="Fe_dep_repressor_sf"/>
</dbReference>
<dbReference type="InterPro" id="IPR001367">
    <property type="entry name" value="Fe_dep_repressor"/>
</dbReference>
<feature type="domain" description="Iron dependent repressor metal binding and dimerisation" evidence="1">
    <location>
        <begin position="2"/>
        <end position="46"/>
    </location>
</feature>
<dbReference type="GO" id="GO:0046983">
    <property type="term" value="F:protein dimerization activity"/>
    <property type="evidence" value="ECO:0007669"/>
    <property type="project" value="InterPro"/>
</dbReference>
<sequence length="48" mass="5662">MYTRHKLLTEFLVALGVNIDTARVDACKIEHDLSEETFDAIRRHYKKL</sequence>
<proteinExistence type="predicted"/>
<reference evidence="2" key="1">
    <citation type="submission" date="2019-08" db="EMBL/GenBank/DDBJ databases">
        <authorList>
            <person name="Kucharzyk K."/>
            <person name="Murdoch R.W."/>
            <person name="Higgins S."/>
            <person name="Loffler F."/>
        </authorList>
    </citation>
    <scope>NUCLEOTIDE SEQUENCE</scope>
</reference>
<dbReference type="AlphaFoldDB" id="A0A645HAG1"/>
<evidence type="ECO:0000313" key="2">
    <source>
        <dbReference type="EMBL" id="MPN35352.1"/>
    </source>
</evidence>
<accession>A0A645HAG1</accession>
<dbReference type="SUPFAM" id="SSF47979">
    <property type="entry name" value="Iron-dependent repressor protein, dimerization domain"/>
    <property type="match status" value="1"/>
</dbReference>
<name>A0A645HAG1_9ZZZZ</name>
<dbReference type="Pfam" id="PF02742">
    <property type="entry name" value="Fe_dep_repr_C"/>
    <property type="match status" value="1"/>
</dbReference>
<gene>
    <name evidence="2" type="ORF">SDC9_182850</name>
</gene>
<dbReference type="GO" id="GO:0046914">
    <property type="term" value="F:transition metal ion binding"/>
    <property type="evidence" value="ECO:0007669"/>
    <property type="project" value="InterPro"/>
</dbReference>
<dbReference type="EMBL" id="VSSQ01088878">
    <property type="protein sequence ID" value="MPN35352.1"/>
    <property type="molecule type" value="Genomic_DNA"/>
</dbReference>
<comment type="caution">
    <text evidence="2">The sequence shown here is derived from an EMBL/GenBank/DDBJ whole genome shotgun (WGS) entry which is preliminary data.</text>
</comment>
<evidence type="ECO:0000259" key="1">
    <source>
        <dbReference type="Pfam" id="PF02742"/>
    </source>
</evidence>